<dbReference type="PIRSF" id="PIRSF006470">
    <property type="entry name" value="DctB"/>
    <property type="match status" value="1"/>
</dbReference>
<comment type="similarity">
    <text evidence="1">Belongs to the bacterial solute-binding protein 7 family.</text>
</comment>
<proteinExistence type="inferred from homology"/>
<dbReference type="PATRIC" id="fig|162209.4.peg.5194"/>
<dbReference type="KEGG" id="pnp:IJ22_49160"/>
<sequence precursor="true">MLKKSKPFMMCMALTAAVSLLAAGCSSSSSSSNGSTAPSGEAKPVNLRLGHVFAANSVTDQASQKFAELVGQKTNGAVKISIFPASQIGGDEALGQNLSRGTLDMAFLNQGSLAGMDPLLDFSYLPYIAENNEQADQLFYGSGIIPATIKETLKKHNIHALGFYELEFRGLTNSKHTVKTPAEMKGLKLRVPGSRAIKGFFEAVESQAVSIPMPELYTSLQQGVVDGQDNGLIITYDNKLHETNKYVTRLNHVYASGTISISQKMWDSLTPEQQKAFEEAAKETQQWQITENRKLIDSYVQKMKNENIEVVDLSPEEIAAFKEIGRSLWDKFADVYGADRISKLREEIAALK</sequence>
<dbReference type="NCBIfam" id="NF037995">
    <property type="entry name" value="TRAP_S1"/>
    <property type="match status" value="1"/>
</dbReference>
<protein>
    <submittedName>
        <fullName evidence="4">C4-dicarboxylate ABC transporter</fullName>
    </submittedName>
</protein>
<dbReference type="Proteomes" id="UP000061660">
    <property type="component" value="Chromosome"/>
</dbReference>
<name>A0A0U2WIQ7_9BACL</name>
<dbReference type="PROSITE" id="PS51257">
    <property type="entry name" value="PROKAR_LIPOPROTEIN"/>
    <property type="match status" value="1"/>
</dbReference>
<dbReference type="PANTHER" id="PTHR33376:SF7">
    <property type="entry name" value="C4-DICARBOXYLATE-BINDING PROTEIN DCTB"/>
    <property type="match status" value="1"/>
</dbReference>
<reference evidence="5" key="1">
    <citation type="submission" date="2015-12" db="EMBL/GenBank/DDBJ databases">
        <title>Complete genome sequences of two moderately thermophilic Paenibacillus species.</title>
        <authorList>
            <person name="Butler R.III."/>
            <person name="Wang J."/>
            <person name="Stark B.C."/>
            <person name="Pombert J.-F."/>
        </authorList>
    </citation>
    <scope>NUCLEOTIDE SEQUENCE [LARGE SCALE GENOMIC DNA]</scope>
    <source>
        <strain evidence="5">32O-Y</strain>
    </source>
</reference>
<keyword evidence="3" id="KW-0732">Signal</keyword>
<gene>
    <name evidence="4" type="ORF">IJ22_49160</name>
</gene>
<evidence type="ECO:0000256" key="2">
    <source>
        <dbReference type="ARBA" id="ARBA00022448"/>
    </source>
</evidence>
<dbReference type="GO" id="GO:0055085">
    <property type="term" value="P:transmembrane transport"/>
    <property type="evidence" value="ECO:0007669"/>
    <property type="project" value="InterPro"/>
</dbReference>
<dbReference type="Gene3D" id="3.40.190.170">
    <property type="entry name" value="Bacterial extracellular solute-binding protein, family 7"/>
    <property type="match status" value="1"/>
</dbReference>
<dbReference type="EMBL" id="CP013652">
    <property type="protein sequence ID" value="ALS25178.1"/>
    <property type="molecule type" value="Genomic_DNA"/>
</dbReference>
<evidence type="ECO:0000256" key="3">
    <source>
        <dbReference type="ARBA" id="ARBA00022729"/>
    </source>
</evidence>
<evidence type="ECO:0000256" key="1">
    <source>
        <dbReference type="ARBA" id="ARBA00009023"/>
    </source>
</evidence>
<accession>A0A0U2WIQ7</accession>
<dbReference type="InterPro" id="IPR038404">
    <property type="entry name" value="TRAP_DctP_sf"/>
</dbReference>
<keyword evidence="2" id="KW-0813">Transport</keyword>
<reference evidence="4 5" key="2">
    <citation type="journal article" date="2016" name="Genome Announc.">
        <title>Complete Genome Sequences of Two Interactive Moderate Thermophiles, Paenibacillus napthalenovorans 32O-Y and Paenibacillus sp. 32O-W.</title>
        <authorList>
            <person name="Butler R.R.III."/>
            <person name="Wang J."/>
            <person name="Stark B.C."/>
            <person name="Pombert J.F."/>
        </authorList>
    </citation>
    <scope>NUCLEOTIDE SEQUENCE [LARGE SCALE GENOMIC DNA]</scope>
    <source>
        <strain evidence="4 5">32O-Y</strain>
    </source>
</reference>
<dbReference type="Pfam" id="PF03480">
    <property type="entry name" value="DctP"/>
    <property type="match status" value="1"/>
</dbReference>
<organism evidence="4 5">
    <name type="scientific">Paenibacillus naphthalenovorans</name>
    <dbReference type="NCBI Taxonomy" id="162209"/>
    <lineage>
        <taxon>Bacteria</taxon>
        <taxon>Bacillati</taxon>
        <taxon>Bacillota</taxon>
        <taxon>Bacilli</taxon>
        <taxon>Bacillales</taxon>
        <taxon>Paenibacillaceae</taxon>
        <taxon>Paenibacillus</taxon>
    </lineage>
</organism>
<evidence type="ECO:0000313" key="5">
    <source>
        <dbReference type="Proteomes" id="UP000061660"/>
    </source>
</evidence>
<dbReference type="OrthoDB" id="9776801at2"/>
<evidence type="ECO:0000313" key="4">
    <source>
        <dbReference type="EMBL" id="ALS25178.1"/>
    </source>
</evidence>
<dbReference type="STRING" id="162209.IJ22_49160"/>
<dbReference type="NCBIfam" id="TIGR00787">
    <property type="entry name" value="dctP"/>
    <property type="match status" value="1"/>
</dbReference>
<dbReference type="InterPro" id="IPR004682">
    <property type="entry name" value="TRAP_DctP"/>
</dbReference>
<dbReference type="GO" id="GO:0030288">
    <property type="term" value="C:outer membrane-bounded periplasmic space"/>
    <property type="evidence" value="ECO:0007669"/>
    <property type="project" value="InterPro"/>
</dbReference>
<dbReference type="AlphaFoldDB" id="A0A0U2WIQ7"/>
<dbReference type="PANTHER" id="PTHR33376">
    <property type="match status" value="1"/>
</dbReference>
<dbReference type="InterPro" id="IPR018389">
    <property type="entry name" value="DctP_fam"/>
</dbReference>
<keyword evidence="5" id="KW-1185">Reference proteome</keyword>
<dbReference type="CDD" id="cd13603">
    <property type="entry name" value="PBP2_TRAP_Siap_TeaA_like"/>
    <property type="match status" value="1"/>
</dbReference>
<dbReference type="RefSeq" id="WP_137670745.1">
    <property type="nucleotide sequence ID" value="NZ_BJCS01000009.1"/>
</dbReference>